<feature type="signal peptide" evidence="2">
    <location>
        <begin position="1"/>
        <end position="26"/>
    </location>
</feature>
<dbReference type="SUPFAM" id="SSF56954">
    <property type="entry name" value="Outer membrane efflux proteins (OEP)"/>
    <property type="match status" value="1"/>
</dbReference>
<evidence type="ECO:0000313" key="4">
    <source>
        <dbReference type="Proteomes" id="UP000521199"/>
    </source>
</evidence>
<dbReference type="EMBL" id="JACHHP010000002">
    <property type="protein sequence ID" value="MBB5207580.1"/>
    <property type="molecule type" value="Genomic_DNA"/>
</dbReference>
<name>A0A7W8D433_9GAMM</name>
<evidence type="ECO:0000313" key="3">
    <source>
        <dbReference type="EMBL" id="MBB5207580.1"/>
    </source>
</evidence>
<comment type="subcellular location">
    <subcellularLocation>
        <location evidence="2">Cell outer membrane</location>
        <topology evidence="2">Lipid-anchor</topology>
    </subcellularLocation>
</comment>
<accession>A0A7W8D433</accession>
<dbReference type="Pfam" id="PF02321">
    <property type="entry name" value="OEP"/>
    <property type="match status" value="2"/>
</dbReference>
<keyword evidence="2" id="KW-0732">Signal</keyword>
<dbReference type="InterPro" id="IPR003423">
    <property type="entry name" value="OMP_efflux"/>
</dbReference>
<keyword evidence="2" id="KW-1134">Transmembrane beta strand</keyword>
<dbReference type="Gene3D" id="1.20.1600.10">
    <property type="entry name" value="Outer membrane efflux proteins (OEP)"/>
    <property type="match status" value="1"/>
</dbReference>
<keyword evidence="2" id="KW-0812">Transmembrane</keyword>
<comment type="similarity">
    <text evidence="1 2">Belongs to the outer membrane factor (OMF) (TC 1.B.17) family.</text>
</comment>
<reference evidence="3 4" key="1">
    <citation type="submission" date="2020-08" db="EMBL/GenBank/DDBJ databases">
        <title>Genomic Encyclopedia of Type Strains, Phase IV (KMG-IV): sequencing the most valuable type-strain genomes for metagenomic binning, comparative biology and taxonomic classification.</title>
        <authorList>
            <person name="Goeker M."/>
        </authorList>
    </citation>
    <scope>NUCLEOTIDE SEQUENCE [LARGE SCALE GENOMIC DNA]</scope>
    <source>
        <strain evidence="3 4">DSM 24163</strain>
    </source>
</reference>
<proteinExistence type="inferred from homology"/>
<organism evidence="3 4">
    <name type="scientific">Chiayiivirga flava</name>
    <dbReference type="NCBI Taxonomy" id="659595"/>
    <lineage>
        <taxon>Bacteria</taxon>
        <taxon>Pseudomonadati</taxon>
        <taxon>Pseudomonadota</taxon>
        <taxon>Gammaproteobacteria</taxon>
        <taxon>Lysobacterales</taxon>
        <taxon>Lysobacteraceae</taxon>
        <taxon>Chiayiivirga</taxon>
    </lineage>
</organism>
<dbReference type="GO" id="GO:0009279">
    <property type="term" value="C:cell outer membrane"/>
    <property type="evidence" value="ECO:0007669"/>
    <property type="project" value="UniProtKB-SubCell"/>
</dbReference>
<dbReference type="Gene3D" id="2.20.200.10">
    <property type="entry name" value="Outer membrane efflux proteins (OEP)"/>
    <property type="match status" value="1"/>
</dbReference>
<protein>
    <submittedName>
        <fullName evidence="3">Multidrug efflux system outer membrane protein</fullName>
    </submittedName>
</protein>
<dbReference type="GO" id="GO:0015562">
    <property type="term" value="F:efflux transmembrane transporter activity"/>
    <property type="evidence" value="ECO:0007669"/>
    <property type="project" value="InterPro"/>
</dbReference>
<comment type="caution">
    <text evidence="3">The sequence shown here is derived from an EMBL/GenBank/DDBJ whole genome shotgun (WGS) entry which is preliminary data.</text>
</comment>
<sequence>MTSMTSKRTLQRLVLAACMASLAACAGLPERNVPEDVAAELPARFDDVLPTNEAEVSATWWRAFDDPVLDALVTRGLEHNSDLIIGAARLREARAVLRQTRADQIPDVGVFVGGNRGRSASPLVPGQTAVGESGSYGMQAAFEVDLWGRLAAQTDAARQRYLAQGYTQAALRLTIAAELVRGYLQAQSLAVSQTILADNVVVLEDALRLSNRRFELGAISELDLQSFNSQVEDSRAQLASTRQQYNATRRALLVLAGEMPTQEALAALEVRDEAVEPASLPAVPLGLPSTLLERRPDIRAAEADLAAANADLAVARRALLPSLSLTGSAGEASADLSDLFDNSFSVWSIGAELLATIFDGGRRRGAIEAADARREAVVETYRDTVRESFREVLDALDARTAAVEVHRARAAQAAALDKAVNLSQRRYDEGYSDYLGVLEARRTLLQARLAVADAERAAGAAYVDLALALGGGWDGVAADASTEVAATP</sequence>
<dbReference type="NCBIfam" id="TIGR01845">
    <property type="entry name" value="outer_NodT"/>
    <property type="match status" value="1"/>
</dbReference>
<dbReference type="AlphaFoldDB" id="A0A7W8D433"/>
<keyword evidence="2" id="KW-0564">Palmitate</keyword>
<dbReference type="RefSeq" id="WP_183960124.1">
    <property type="nucleotide sequence ID" value="NZ_JACHHP010000002.1"/>
</dbReference>
<keyword evidence="4" id="KW-1185">Reference proteome</keyword>
<dbReference type="InterPro" id="IPR010131">
    <property type="entry name" value="MdtP/NodT-like"/>
</dbReference>
<keyword evidence="2" id="KW-0472">Membrane</keyword>
<dbReference type="PROSITE" id="PS51257">
    <property type="entry name" value="PROKAR_LIPOPROTEIN"/>
    <property type="match status" value="1"/>
</dbReference>
<keyword evidence="2" id="KW-0449">Lipoprotein</keyword>
<feature type="chain" id="PRO_5031601725" evidence="2">
    <location>
        <begin position="27"/>
        <end position="488"/>
    </location>
</feature>
<dbReference type="PANTHER" id="PTHR30203:SF33">
    <property type="entry name" value="BLR4455 PROTEIN"/>
    <property type="match status" value="1"/>
</dbReference>
<evidence type="ECO:0000256" key="2">
    <source>
        <dbReference type="RuleBase" id="RU362097"/>
    </source>
</evidence>
<evidence type="ECO:0000256" key="1">
    <source>
        <dbReference type="ARBA" id="ARBA00007613"/>
    </source>
</evidence>
<dbReference type="PANTHER" id="PTHR30203">
    <property type="entry name" value="OUTER MEMBRANE CATION EFFLUX PROTEIN"/>
    <property type="match status" value="1"/>
</dbReference>
<gene>
    <name evidence="3" type="ORF">HNQ52_001109</name>
</gene>
<dbReference type="Proteomes" id="UP000521199">
    <property type="component" value="Unassembled WGS sequence"/>
</dbReference>